<feature type="domain" description="YrdC-like" evidence="12">
    <location>
        <begin position="12"/>
        <end position="196"/>
    </location>
</feature>
<evidence type="ECO:0000256" key="11">
    <source>
        <dbReference type="ARBA" id="ARBA00048366"/>
    </source>
</evidence>
<keyword evidence="9" id="KW-0067">ATP-binding</keyword>
<dbReference type="GO" id="GO:0005737">
    <property type="term" value="C:cytoplasm"/>
    <property type="evidence" value="ECO:0007669"/>
    <property type="project" value="UniProtKB-SubCell"/>
</dbReference>
<dbReference type="Proteomes" id="UP000229054">
    <property type="component" value="Unassembled WGS sequence"/>
</dbReference>
<organism evidence="13 14">
    <name type="scientific">Candidatus Nealsonbacteria bacterium CG23_combo_of_CG06-09_8_20_14_all_39_25</name>
    <dbReference type="NCBI Taxonomy" id="1974723"/>
    <lineage>
        <taxon>Bacteria</taxon>
        <taxon>Candidatus Nealsoniibacteriota</taxon>
    </lineage>
</organism>
<dbReference type="InterPro" id="IPR006070">
    <property type="entry name" value="Sua5-like_dom"/>
</dbReference>
<dbReference type="Pfam" id="PF01300">
    <property type="entry name" value="Sua5_yciO_yrdC"/>
    <property type="match status" value="1"/>
</dbReference>
<dbReference type="PANTHER" id="PTHR17490:SF16">
    <property type="entry name" value="THREONYLCARBAMOYL-AMP SYNTHASE"/>
    <property type="match status" value="1"/>
</dbReference>
<dbReference type="GO" id="GO:0008033">
    <property type="term" value="P:tRNA processing"/>
    <property type="evidence" value="ECO:0007669"/>
    <property type="project" value="UniProtKB-KW"/>
</dbReference>
<dbReference type="InterPro" id="IPR050156">
    <property type="entry name" value="TC-AMP_synthase_SUA5"/>
</dbReference>
<proteinExistence type="inferred from homology"/>
<evidence type="ECO:0000313" key="14">
    <source>
        <dbReference type="Proteomes" id="UP000229054"/>
    </source>
</evidence>
<evidence type="ECO:0000256" key="5">
    <source>
        <dbReference type="ARBA" id="ARBA00022679"/>
    </source>
</evidence>
<dbReference type="GO" id="GO:0006450">
    <property type="term" value="P:regulation of translational fidelity"/>
    <property type="evidence" value="ECO:0007669"/>
    <property type="project" value="TreeGrafter"/>
</dbReference>
<dbReference type="PANTHER" id="PTHR17490">
    <property type="entry name" value="SUA5"/>
    <property type="match status" value="1"/>
</dbReference>
<evidence type="ECO:0000259" key="12">
    <source>
        <dbReference type="PROSITE" id="PS51163"/>
    </source>
</evidence>
<dbReference type="Gene3D" id="3.90.870.10">
    <property type="entry name" value="DHBP synthase"/>
    <property type="match status" value="1"/>
</dbReference>
<evidence type="ECO:0000256" key="1">
    <source>
        <dbReference type="ARBA" id="ARBA00004496"/>
    </source>
</evidence>
<dbReference type="EMBL" id="PCRN01000077">
    <property type="protein sequence ID" value="PIP22127.1"/>
    <property type="molecule type" value="Genomic_DNA"/>
</dbReference>
<dbReference type="NCBIfam" id="TIGR00057">
    <property type="entry name" value="L-threonylcarbamoyladenylate synthase"/>
    <property type="match status" value="1"/>
</dbReference>
<evidence type="ECO:0000256" key="4">
    <source>
        <dbReference type="ARBA" id="ARBA00022490"/>
    </source>
</evidence>
<dbReference type="GO" id="GO:0000049">
    <property type="term" value="F:tRNA binding"/>
    <property type="evidence" value="ECO:0007669"/>
    <property type="project" value="TreeGrafter"/>
</dbReference>
<name>A0A2G9YSB6_9BACT</name>
<evidence type="ECO:0000256" key="7">
    <source>
        <dbReference type="ARBA" id="ARBA00022695"/>
    </source>
</evidence>
<keyword evidence="6" id="KW-0819">tRNA processing</keyword>
<dbReference type="PROSITE" id="PS51163">
    <property type="entry name" value="YRDC"/>
    <property type="match status" value="1"/>
</dbReference>
<protein>
    <recommendedName>
        <fullName evidence="10">L-threonylcarbamoyladenylate synthase</fullName>
        <ecNumber evidence="3">2.7.7.87</ecNumber>
    </recommendedName>
    <alternativeName>
        <fullName evidence="10">L-threonylcarbamoyladenylate synthase</fullName>
    </alternativeName>
</protein>
<comment type="similarity">
    <text evidence="2">Belongs to the SUA5 family.</text>
</comment>
<dbReference type="EC" id="2.7.7.87" evidence="3"/>
<evidence type="ECO:0000256" key="9">
    <source>
        <dbReference type="ARBA" id="ARBA00022840"/>
    </source>
</evidence>
<dbReference type="AlphaFoldDB" id="A0A2G9YSB6"/>
<sequence>MRILKLNQKNFKEIIKEATQAIQEGKIVVCPTDTLYGLIADARDIKAVKKLIRIKKRRSSKPIPIFIKDIKTAKKFAQINKAQEKFLKAVWPGKVTVVLGRKGKLPKILFGNKKTIGLRIPNYKIINQLLLTTNRPLTGTSANISNRPPSTKIKEVLKQFADQKLQPDFIIDAGNLKPSKPSIVIDLIKGFKILRS</sequence>
<reference evidence="13 14" key="1">
    <citation type="submission" date="2017-09" db="EMBL/GenBank/DDBJ databases">
        <title>Depth-based differentiation of microbial function through sediment-hosted aquifers and enrichment of novel symbionts in the deep terrestrial subsurface.</title>
        <authorList>
            <person name="Probst A.J."/>
            <person name="Ladd B."/>
            <person name="Jarett J.K."/>
            <person name="Geller-Mcgrath D.E."/>
            <person name="Sieber C.M."/>
            <person name="Emerson J.B."/>
            <person name="Anantharaman K."/>
            <person name="Thomas B.C."/>
            <person name="Malmstrom R."/>
            <person name="Stieglmeier M."/>
            <person name="Klingl A."/>
            <person name="Woyke T."/>
            <person name="Ryan C.M."/>
            <person name="Banfield J.F."/>
        </authorList>
    </citation>
    <scope>NUCLEOTIDE SEQUENCE [LARGE SCALE GENOMIC DNA]</scope>
    <source>
        <strain evidence="13">CG23_combo_of_CG06-09_8_20_14_all_39_25</strain>
    </source>
</reference>
<dbReference type="SUPFAM" id="SSF55821">
    <property type="entry name" value="YrdC/RibB"/>
    <property type="match status" value="1"/>
</dbReference>
<evidence type="ECO:0000256" key="3">
    <source>
        <dbReference type="ARBA" id="ARBA00012584"/>
    </source>
</evidence>
<comment type="caution">
    <text evidence="13">The sequence shown here is derived from an EMBL/GenBank/DDBJ whole genome shotgun (WGS) entry which is preliminary data.</text>
</comment>
<dbReference type="GO" id="GO:0003725">
    <property type="term" value="F:double-stranded RNA binding"/>
    <property type="evidence" value="ECO:0007669"/>
    <property type="project" value="InterPro"/>
</dbReference>
<keyword evidence="4" id="KW-0963">Cytoplasm</keyword>
<evidence type="ECO:0000313" key="13">
    <source>
        <dbReference type="EMBL" id="PIP22127.1"/>
    </source>
</evidence>
<dbReference type="GO" id="GO:0061710">
    <property type="term" value="F:L-threonylcarbamoyladenylate synthase"/>
    <property type="evidence" value="ECO:0007669"/>
    <property type="project" value="UniProtKB-EC"/>
</dbReference>
<evidence type="ECO:0000256" key="2">
    <source>
        <dbReference type="ARBA" id="ARBA00007663"/>
    </source>
</evidence>
<gene>
    <name evidence="13" type="ORF">COX38_02300</name>
</gene>
<comment type="subcellular location">
    <subcellularLocation>
        <location evidence="1">Cytoplasm</location>
    </subcellularLocation>
</comment>
<dbReference type="GO" id="GO:0005524">
    <property type="term" value="F:ATP binding"/>
    <property type="evidence" value="ECO:0007669"/>
    <property type="project" value="UniProtKB-KW"/>
</dbReference>
<keyword evidence="8" id="KW-0547">Nucleotide-binding</keyword>
<evidence type="ECO:0000256" key="8">
    <source>
        <dbReference type="ARBA" id="ARBA00022741"/>
    </source>
</evidence>
<keyword evidence="7" id="KW-0548">Nucleotidyltransferase</keyword>
<evidence type="ECO:0000256" key="10">
    <source>
        <dbReference type="ARBA" id="ARBA00029774"/>
    </source>
</evidence>
<comment type="catalytic activity">
    <reaction evidence="11">
        <text>L-threonine + hydrogencarbonate + ATP = L-threonylcarbamoyladenylate + diphosphate + H2O</text>
        <dbReference type="Rhea" id="RHEA:36407"/>
        <dbReference type="ChEBI" id="CHEBI:15377"/>
        <dbReference type="ChEBI" id="CHEBI:17544"/>
        <dbReference type="ChEBI" id="CHEBI:30616"/>
        <dbReference type="ChEBI" id="CHEBI:33019"/>
        <dbReference type="ChEBI" id="CHEBI:57926"/>
        <dbReference type="ChEBI" id="CHEBI:73682"/>
        <dbReference type="EC" id="2.7.7.87"/>
    </reaction>
</comment>
<dbReference type="InterPro" id="IPR017945">
    <property type="entry name" value="DHBP_synth_RibB-like_a/b_dom"/>
</dbReference>
<keyword evidence="5" id="KW-0808">Transferase</keyword>
<evidence type="ECO:0000256" key="6">
    <source>
        <dbReference type="ARBA" id="ARBA00022694"/>
    </source>
</evidence>
<accession>A0A2G9YSB6</accession>